<accession>A0A6J5NSG7</accession>
<sequence>MGAGMDDLDNDLARSIDDHIDDAESLPFRYQNSLDLA</sequence>
<gene>
    <name evidence="1" type="ORF">UFOVP790_6</name>
</gene>
<protein>
    <submittedName>
        <fullName evidence="1">Uncharacterized protein</fullName>
    </submittedName>
</protein>
<name>A0A6J5NSG7_9CAUD</name>
<dbReference type="EMBL" id="LR796721">
    <property type="protein sequence ID" value="CAB4161762.1"/>
    <property type="molecule type" value="Genomic_DNA"/>
</dbReference>
<proteinExistence type="predicted"/>
<organism evidence="1">
    <name type="scientific">uncultured Caudovirales phage</name>
    <dbReference type="NCBI Taxonomy" id="2100421"/>
    <lineage>
        <taxon>Viruses</taxon>
        <taxon>Duplodnaviria</taxon>
        <taxon>Heunggongvirae</taxon>
        <taxon>Uroviricota</taxon>
        <taxon>Caudoviricetes</taxon>
        <taxon>Peduoviridae</taxon>
        <taxon>Maltschvirus</taxon>
        <taxon>Maltschvirus maltsch</taxon>
    </lineage>
</organism>
<evidence type="ECO:0000313" key="1">
    <source>
        <dbReference type="EMBL" id="CAB4161762.1"/>
    </source>
</evidence>
<reference evidence="1" key="1">
    <citation type="submission" date="2020-04" db="EMBL/GenBank/DDBJ databases">
        <authorList>
            <person name="Chiriac C."/>
            <person name="Salcher M."/>
            <person name="Ghai R."/>
            <person name="Kavagutti S V."/>
        </authorList>
    </citation>
    <scope>NUCLEOTIDE SEQUENCE</scope>
</reference>